<accession>A0A4Z0BYE0</accession>
<dbReference type="PROSITE" id="PS51257">
    <property type="entry name" value="PROKAR_LIPOPROTEIN"/>
    <property type="match status" value="1"/>
</dbReference>
<feature type="region of interest" description="Disordered" evidence="1">
    <location>
        <begin position="24"/>
        <end position="89"/>
    </location>
</feature>
<dbReference type="PANTHER" id="PTHR34606:SF15">
    <property type="entry name" value="BON DOMAIN-CONTAINING PROTEIN"/>
    <property type="match status" value="1"/>
</dbReference>
<dbReference type="InterPro" id="IPR014004">
    <property type="entry name" value="Transpt-assoc_nodulatn_dom_bac"/>
</dbReference>
<evidence type="ECO:0000256" key="1">
    <source>
        <dbReference type="SAM" id="MobiDB-lite"/>
    </source>
</evidence>
<comment type="caution">
    <text evidence="3">The sequence shown here is derived from an EMBL/GenBank/DDBJ whole genome shotgun (WGS) entry which is preliminary data.</text>
</comment>
<dbReference type="InterPro" id="IPR007055">
    <property type="entry name" value="BON_dom"/>
</dbReference>
<dbReference type="EMBL" id="SMLM01000002">
    <property type="protein sequence ID" value="TFZ03035.1"/>
    <property type="molecule type" value="Genomic_DNA"/>
</dbReference>
<dbReference type="AlphaFoldDB" id="A0A4Z0BYE0"/>
<dbReference type="OrthoDB" id="8564061at2"/>
<dbReference type="Proteomes" id="UP000298180">
    <property type="component" value="Unassembled WGS sequence"/>
</dbReference>
<dbReference type="InterPro" id="IPR051686">
    <property type="entry name" value="Lipoprotein_DolP"/>
</dbReference>
<keyword evidence="4" id="KW-1185">Reference proteome</keyword>
<evidence type="ECO:0000259" key="2">
    <source>
        <dbReference type="PROSITE" id="PS50914"/>
    </source>
</evidence>
<proteinExistence type="predicted"/>
<name>A0A4Z0BYE0_9BURK</name>
<organism evidence="3 4">
    <name type="scientific">Ramlibacter henchirensis</name>
    <dbReference type="NCBI Taxonomy" id="204072"/>
    <lineage>
        <taxon>Bacteria</taxon>
        <taxon>Pseudomonadati</taxon>
        <taxon>Pseudomonadota</taxon>
        <taxon>Betaproteobacteria</taxon>
        <taxon>Burkholderiales</taxon>
        <taxon>Comamonadaceae</taxon>
        <taxon>Ramlibacter</taxon>
    </lineage>
</organism>
<protein>
    <submittedName>
        <fullName evidence="3">BON domain-containing protein</fullName>
    </submittedName>
</protein>
<reference evidence="3 4" key="1">
    <citation type="submission" date="2019-03" db="EMBL/GenBank/DDBJ databases">
        <title>Ramlibacter henchirensis DSM 14656, whole genome shotgun sequence.</title>
        <authorList>
            <person name="Zhang X."/>
            <person name="Feng G."/>
            <person name="Zhu H."/>
        </authorList>
    </citation>
    <scope>NUCLEOTIDE SEQUENCE [LARGE SCALE GENOMIC DNA]</scope>
    <source>
        <strain evidence="3 4">DSM 14656</strain>
    </source>
</reference>
<dbReference type="PROSITE" id="PS50914">
    <property type="entry name" value="BON"/>
    <property type="match status" value="1"/>
</dbReference>
<dbReference type="RefSeq" id="WP_135264558.1">
    <property type="nucleotide sequence ID" value="NZ_SMLM01000002.1"/>
</dbReference>
<dbReference type="SMART" id="SM00749">
    <property type="entry name" value="BON"/>
    <property type="match status" value="1"/>
</dbReference>
<gene>
    <name evidence="3" type="ORF">EZ313_17620</name>
</gene>
<sequence>MDIRPIGFAIWITSVVAVAACSPREDERDLHTPVAQDAATRATATRQQQTGMRQATNPASSTSSTAQRAGDPTTVMGGASSSAAPRADDAQITARVKAELAAARDLAGARIDVDTRDGVVTLSGPVRTAAVKARASEIARMVPDVRDVNDQLTLVMS</sequence>
<dbReference type="Gene3D" id="3.30.1340.30">
    <property type="match status" value="1"/>
</dbReference>
<dbReference type="PANTHER" id="PTHR34606">
    <property type="entry name" value="BON DOMAIN-CONTAINING PROTEIN"/>
    <property type="match status" value="1"/>
</dbReference>
<feature type="compositionally biased region" description="Low complexity" evidence="1">
    <location>
        <begin position="35"/>
        <end position="66"/>
    </location>
</feature>
<evidence type="ECO:0000313" key="4">
    <source>
        <dbReference type="Proteomes" id="UP000298180"/>
    </source>
</evidence>
<evidence type="ECO:0000313" key="3">
    <source>
        <dbReference type="EMBL" id="TFZ03035.1"/>
    </source>
</evidence>
<feature type="domain" description="BON" evidence="2">
    <location>
        <begin position="88"/>
        <end position="156"/>
    </location>
</feature>
<dbReference type="Pfam" id="PF04972">
    <property type="entry name" value="BON"/>
    <property type="match status" value="1"/>
</dbReference>